<evidence type="ECO:0008006" key="3">
    <source>
        <dbReference type="Google" id="ProtNLM"/>
    </source>
</evidence>
<comment type="caution">
    <text evidence="1">The sequence shown here is derived from an EMBL/GenBank/DDBJ whole genome shotgun (WGS) entry which is preliminary data.</text>
</comment>
<evidence type="ECO:0000313" key="2">
    <source>
        <dbReference type="Proteomes" id="UP000242875"/>
    </source>
</evidence>
<name>A0A261Y6D6_9FUNG</name>
<gene>
    <name evidence="1" type="ORF">BZG36_00996</name>
</gene>
<proteinExistence type="predicted"/>
<keyword evidence="2" id="KW-1185">Reference proteome</keyword>
<organism evidence="1 2">
    <name type="scientific">Bifiguratus adelaidae</name>
    <dbReference type="NCBI Taxonomy" id="1938954"/>
    <lineage>
        <taxon>Eukaryota</taxon>
        <taxon>Fungi</taxon>
        <taxon>Fungi incertae sedis</taxon>
        <taxon>Mucoromycota</taxon>
        <taxon>Mucoromycotina</taxon>
        <taxon>Endogonomycetes</taxon>
        <taxon>Endogonales</taxon>
        <taxon>Endogonales incertae sedis</taxon>
        <taxon>Bifiguratus</taxon>
    </lineage>
</organism>
<dbReference type="Gene3D" id="3.20.80.10">
    <property type="entry name" value="Regulatory factor, effector binding domain"/>
    <property type="match status" value="1"/>
</dbReference>
<protein>
    <recommendedName>
        <fullName evidence="3">Bacterial transcription activator effector binding domain-containing protein</fullName>
    </recommendedName>
</protein>
<dbReference type="EMBL" id="MVBO01000006">
    <property type="protein sequence ID" value="OZJ06165.1"/>
    <property type="molecule type" value="Genomic_DNA"/>
</dbReference>
<sequence length="173" mass="19795">MSYSVVEAPERHILVNEVLVKNYDVWFSHHKASYAYLQNFAKEADIPIKSEMRVYPEDPTKLPFRFWHAYSLPDDMDINSVESKIAAAGLKPSNEEGKGQLKTATLRKTRCAHLVHDDDGNGRIKAGWDKLFGALEASNEWTPDTRNYGYTICNPSNADHRYEFYLPVIAKND</sequence>
<dbReference type="Proteomes" id="UP000242875">
    <property type="component" value="Unassembled WGS sequence"/>
</dbReference>
<evidence type="ECO:0000313" key="1">
    <source>
        <dbReference type="EMBL" id="OZJ06165.1"/>
    </source>
</evidence>
<dbReference type="InterPro" id="IPR011256">
    <property type="entry name" value="Reg_factor_effector_dom_sf"/>
</dbReference>
<dbReference type="AlphaFoldDB" id="A0A261Y6D6"/>
<accession>A0A261Y6D6</accession>
<reference evidence="1 2" key="1">
    <citation type="journal article" date="2017" name="Mycologia">
        <title>Bifiguratus adelaidae, gen. et sp. nov., a new member of Mucoromycotina in endophytic and soil-dwelling habitats.</title>
        <authorList>
            <person name="Torres-Cruz T.J."/>
            <person name="Billingsley Tobias T.L."/>
            <person name="Almatruk M."/>
            <person name="Hesse C."/>
            <person name="Kuske C.R."/>
            <person name="Desiro A."/>
            <person name="Benucci G.M."/>
            <person name="Bonito G."/>
            <person name="Stajich J.E."/>
            <person name="Dunlap C."/>
            <person name="Arnold A.E."/>
            <person name="Porras-Alfaro A."/>
        </authorList>
    </citation>
    <scope>NUCLEOTIDE SEQUENCE [LARGE SCALE GENOMIC DNA]</scope>
    <source>
        <strain evidence="1 2">AZ0501</strain>
    </source>
</reference>